<feature type="region of interest" description="Disordered" evidence="9">
    <location>
        <begin position="619"/>
        <end position="638"/>
    </location>
</feature>
<evidence type="ECO:0000256" key="9">
    <source>
        <dbReference type="SAM" id="MobiDB-lite"/>
    </source>
</evidence>
<dbReference type="Pfam" id="PF00069">
    <property type="entry name" value="Pkinase"/>
    <property type="match status" value="1"/>
</dbReference>
<dbReference type="PANTHER" id="PTHR43289:SF6">
    <property type="entry name" value="SERINE_THREONINE-PROTEIN KINASE NEKL-3"/>
    <property type="match status" value="1"/>
</dbReference>
<dbReference type="FunFam" id="3.30.200.20:FF:000035">
    <property type="entry name" value="Serine/threonine protein kinase Stk1"/>
    <property type="match status" value="1"/>
</dbReference>
<feature type="compositionally biased region" description="Low complexity" evidence="9">
    <location>
        <begin position="314"/>
        <end position="323"/>
    </location>
</feature>
<dbReference type="EMBL" id="CP011853">
    <property type="protein sequence ID" value="ALG84871.1"/>
    <property type="molecule type" value="Genomic_DNA"/>
</dbReference>
<evidence type="ECO:0000256" key="10">
    <source>
        <dbReference type="SAM" id="Phobius"/>
    </source>
</evidence>
<evidence type="ECO:0000256" key="3">
    <source>
        <dbReference type="ARBA" id="ARBA00022679"/>
    </source>
</evidence>
<dbReference type="InterPro" id="IPR008271">
    <property type="entry name" value="Ser/Thr_kinase_AS"/>
</dbReference>
<reference evidence="12 13" key="2">
    <citation type="journal article" date="2017" name="Int. J. Syst. Evol. Microbiol.">
        <title>Gordonia phthalatica sp. nov., a di-n-butyl phthalate-degrading bacterium isolated from activated sludge.</title>
        <authorList>
            <person name="Jin D."/>
            <person name="Kong X."/>
            <person name="Jia M."/>
            <person name="Yu X."/>
            <person name="Wang X."/>
            <person name="Zhuang X."/>
            <person name="Deng Y."/>
            <person name="Bai Z."/>
        </authorList>
    </citation>
    <scope>NUCLEOTIDE SEQUENCE [LARGE SCALE GENOMIC DNA]</scope>
    <source>
        <strain evidence="12 13">QH-11</strain>
    </source>
</reference>
<organism evidence="12 13">
    <name type="scientific">Gordonia phthalatica</name>
    <dbReference type="NCBI Taxonomy" id="1136941"/>
    <lineage>
        <taxon>Bacteria</taxon>
        <taxon>Bacillati</taxon>
        <taxon>Actinomycetota</taxon>
        <taxon>Actinomycetes</taxon>
        <taxon>Mycobacteriales</taxon>
        <taxon>Gordoniaceae</taxon>
        <taxon>Gordonia</taxon>
    </lineage>
</organism>
<evidence type="ECO:0000256" key="8">
    <source>
        <dbReference type="ARBA" id="ARBA00048679"/>
    </source>
</evidence>
<feature type="compositionally biased region" description="Low complexity" evidence="9">
    <location>
        <begin position="500"/>
        <end position="514"/>
    </location>
</feature>
<protein>
    <recommendedName>
        <fullName evidence="1">non-specific serine/threonine protein kinase</fullName>
        <ecNumber evidence="1">2.7.11.1</ecNumber>
    </recommendedName>
</protein>
<sequence>MLSAGQYFADYRIVRSLGVGGMGEVYLAAHPRLPREDALKVLPGELTSDATYRARFTREADLASQLDHPSIVSVYDRGEFQGQLWITMKYIPGSDCDAILKRDGVPEPRVVAEIISAVADALDYAHSRGMVHRDVKPANILVDDGASRRKVYLTDFGIARKLTNETALTAANLTVGSIQYCSPEQLRGQDLDGRSDQYALACTAYRLLTGKAPFPLSTPTAIINAHLNSDAPSATTILPTLAPSVDPVLARAMAKDPAGRYRSCGEFAAELTGALTRPGFKPKSPAAYAPTMINPSPLPHNPAAQPPAAPTLPPQSQSQKPQTPSQPGPARPSADQFGSGTAPYTAQGPSQGPSTQPQRPPTPAPSATPVPPVPQSQPSSPQPSSPQPSSPQPSSPQYPQYSQQPYGQQQFGQQPYGQQQQPAQAFGGGGGYGPPPGGYGQQPFGMAGGPPPSGKTNSRKVFGIVAAIVVVLALIGVAGFFVFKGSGDSDPSSTASTEDVVTPPTTTTSPSPSVGRDAAVVNGVPTKCALGNSATTVLTSPLTNLNISIPSAALPTPSWRPDTATEIPFAVTAAGINTPRPDTVSSWQAAVTIGTLPSSFGDDTEAIARKIVECLPSSSGYAGSDPSPAEITQSRNGTLDDDTTKLTLVRSNIKVSARPGIQGDDVIVAVINSSPMTFAVGVSPIGDSTSKSEVEKAVLGIRVR</sequence>
<evidence type="ECO:0000313" key="13">
    <source>
        <dbReference type="Proteomes" id="UP000063789"/>
    </source>
</evidence>
<dbReference type="GO" id="GO:0045717">
    <property type="term" value="P:negative regulation of fatty acid biosynthetic process"/>
    <property type="evidence" value="ECO:0007669"/>
    <property type="project" value="UniProtKB-ARBA"/>
</dbReference>
<evidence type="ECO:0000256" key="1">
    <source>
        <dbReference type="ARBA" id="ARBA00012513"/>
    </source>
</evidence>
<reference evidence="13" key="1">
    <citation type="submission" date="2015-06" db="EMBL/GenBank/DDBJ databases">
        <title>Complete genome sequence and metabolic analysis of phthalate degradation pathway in Gordonia sp. QH-11.</title>
        <authorList>
            <person name="Jin D."/>
            <person name="Kong X."/>
            <person name="Bai Z."/>
        </authorList>
    </citation>
    <scope>NUCLEOTIDE SEQUENCE [LARGE SCALE GENOMIC DNA]</scope>
    <source>
        <strain evidence="13">QH-11</strain>
    </source>
</reference>
<dbReference type="SUPFAM" id="SSF56112">
    <property type="entry name" value="Protein kinase-like (PK-like)"/>
    <property type="match status" value="1"/>
</dbReference>
<proteinExistence type="predicted"/>
<gene>
    <name evidence="12" type="ORF">ACH46_10620</name>
</gene>
<dbReference type="InterPro" id="IPR011009">
    <property type="entry name" value="Kinase-like_dom_sf"/>
</dbReference>
<dbReference type="STRING" id="1136941.ACH46_10620"/>
<keyword evidence="10" id="KW-0812">Transmembrane</keyword>
<dbReference type="PROSITE" id="PS00108">
    <property type="entry name" value="PROTEIN_KINASE_ST"/>
    <property type="match status" value="1"/>
</dbReference>
<evidence type="ECO:0000256" key="4">
    <source>
        <dbReference type="ARBA" id="ARBA00022741"/>
    </source>
</evidence>
<dbReference type="PROSITE" id="PS50011">
    <property type="entry name" value="PROTEIN_KINASE_DOM"/>
    <property type="match status" value="1"/>
</dbReference>
<keyword evidence="10" id="KW-1133">Transmembrane helix</keyword>
<feature type="domain" description="Protein kinase" evidence="11">
    <location>
        <begin position="11"/>
        <end position="280"/>
    </location>
</feature>
<dbReference type="SMART" id="SM00220">
    <property type="entry name" value="S_TKc"/>
    <property type="match status" value="1"/>
</dbReference>
<dbReference type="Proteomes" id="UP000063789">
    <property type="component" value="Chromosome"/>
</dbReference>
<comment type="catalytic activity">
    <reaction evidence="7">
        <text>L-threonyl-[protein] + ATP = O-phospho-L-threonyl-[protein] + ADP + H(+)</text>
        <dbReference type="Rhea" id="RHEA:46608"/>
        <dbReference type="Rhea" id="RHEA-COMP:11060"/>
        <dbReference type="Rhea" id="RHEA-COMP:11605"/>
        <dbReference type="ChEBI" id="CHEBI:15378"/>
        <dbReference type="ChEBI" id="CHEBI:30013"/>
        <dbReference type="ChEBI" id="CHEBI:30616"/>
        <dbReference type="ChEBI" id="CHEBI:61977"/>
        <dbReference type="ChEBI" id="CHEBI:456216"/>
        <dbReference type="EC" id="2.7.11.1"/>
    </reaction>
</comment>
<dbReference type="CDD" id="cd14014">
    <property type="entry name" value="STKc_PknB_like"/>
    <property type="match status" value="1"/>
</dbReference>
<keyword evidence="3" id="KW-0808">Transferase</keyword>
<dbReference type="EC" id="2.7.11.1" evidence="1"/>
<feature type="compositionally biased region" description="Polar residues" evidence="9">
    <location>
        <begin position="489"/>
        <end position="499"/>
    </location>
</feature>
<keyword evidence="4" id="KW-0547">Nucleotide-binding</keyword>
<feature type="region of interest" description="Disordered" evidence="9">
    <location>
        <begin position="487"/>
        <end position="517"/>
    </location>
</feature>
<dbReference type="OrthoDB" id="9762169at2"/>
<dbReference type="Gene3D" id="3.30.200.20">
    <property type="entry name" value="Phosphorylase Kinase, domain 1"/>
    <property type="match status" value="1"/>
</dbReference>
<dbReference type="FunFam" id="1.10.510.10:FF:000021">
    <property type="entry name" value="Serine/threonine protein kinase"/>
    <property type="match status" value="1"/>
</dbReference>
<dbReference type="GO" id="GO:0005524">
    <property type="term" value="F:ATP binding"/>
    <property type="evidence" value="ECO:0007669"/>
    <property type="project" value="UniProtKB-KW"/>
</dbReference>
<feature type="compositionally biased region" description="Low complexity" evidence="9">
    <location>
        <begin position="397"/>
        <end position="425"/>
    </location>
</feature>
<name>A0A0N7FUN7_9ACTN</name>
<evidence type="ECO:0000256" key="2">
    <source>
        <dbReference type="ARBA" id="ARBA00022527"/>
    </source>
</evidence>
<keyword evidence="13" id="KW-1185">Reference proteome</keyword>
<dbReference type="KEGG" id="goq:ACH46_10620"/>
<evidence type="ECO:0000313" key="12">
    <source>
        <dbReference type="EMBL" id="ALG84871.1"/>
    </source>
</evidence>
<feature type="compositionally biased region" description="Pro residues" evidence="9">
    <location>
        <begin position="296"/>
        <end position="313"/>
    </location>
</feature>
<evidence type="ECO:0000259" key="11">
    <source>
        <dbReference type="PROSITE" id="PS50011"/>
    </source>
</evidence>
<keyword evidence="10" id="KW-0472">Membrane</keyword>
<feature type="transmembrane region" description="Helical" evidence="10">
    <location>
        <begin position="461"/>
        <end position="483"/>
    </location>
</feature>
<comment type="catalytic activity">
    <reaction evidence="8">
        <text>L-seryl-[protein] + ATP = O-phospho-L-seryl-[protein] + ADP + H(+)</text>
        <dbReference type="Rhea" id="RHEA:17989"/>
        <dbReference type="Rhea" id="RHEA-COMP:9863"/>
        <dbReference type="Rhea" id="RHEA-COMP:11604"/>
        <dbReference type="ChEBI" id="CHEBI:15378"/>
        <dbReference type="ChEBI" id="CHEBI:29999"/>
        <dbReference type="ChEBI" id="CHEBI:30616"/>
        <dbReference type="ChEBI" id="CHEBI:83421"/>
        <dbReference type="ChEBI" id="CHEBI:456216"/>
        <dbReference type="EC" id="2.7.11.1"/>
    </reaction>
</comment>
<evidence type="ECO:0000256" key="5">
    <source>
        <dbReference type="ARBA" id="ARBA00022777"/>
    </source>
</evidence>
<feature type="compositionally biased region" description="Low complexity" evidence="9">
    <location>
        <begin position="347"/>
        <end position="357"/>
    </location>
</feature>
<feature type="compositionally biased region" description="Pro residues" evidence="9">
    <location>
        <begin position="358"/>
        <end position="396"/>
    </location>
</feature>
<dbReference type="Gene3D" id="1.10.510.10">
    <property type="entry name" value="Transferase(Phosphotransferase) domain 1"/>
    <property type="match status" value="1"/>
</dbReference>
<dbReference type="PANTHER" id="PTHR43289">
    <property type="entry name" value="MITOGEN-ACTIVATED PROTEIN KINASE KINASE KINASE 20-RELATED"/>
    <property type="match status" value="1"/>
</dbReference>
<feature type="region of interest" description="Disordered" evidence="9">
    <location>
        <begin position="276"/>
        <end position="455"/>
    </location>
</feature>
<dbReference type="PATRIC" id="fig|1136941.3.peg.2160"/>
<accession>A0A0N7FUN7</accession>
<evidence type="ECO:0000256" key="6">
    <source>
        <dbReference type="ARBA" id="ARBA00022840"/>
    </source>
</evidence>
<keyword evidence="5 12" id="KW-0418">Kinase</keyword>
<evidence type="ECO:0000256" key="7">
    <source>
        <dbReference type="ARBA" id="ARBA00047899"/>
    </source>
</evidence>
<keyword evidence="6" id="KW-0067">ATP-binding</keyword>
<dbReference type="GO" id="GO:0004674">
    <property type="term" value="F:protein serine/threonine kinase activity"/>
    <property type="evidence" value="ECO:0007669"/>
    <property type="project" value="UniProtKB-KW"/>
</dbReference>
<dbReference type="InterPro" id="IPR000719">
    <property type="entry name" value="Prot_kinase_dom"/>
</dbReference>
<keyword evidence="2 12" id="KW-0723">Serine/threonine-protein kinase</keyword>
<dbReference type="AlphaFoldDB" id="A0A0N7FUN7"/>